<protein>
    <submittedName>
        <fullName evidence="1">Uncharacterized protein</fullName>
    </submittedName>
</protein>
<dbReference type="RefSeq" id="WP_232735946.1">
    <property type="nucleotide sequence ID" value="NZ_CP076459.1"/>
</dbReference>
<dbReference type="EMBL" id="CP076459">
    <property type="protein sequence ID" value="QWQ31144.1"/>
    <property type="molecule type" value="Genomic_DNA"/>
</dbReference>
<organism evidence="1 2">
    <name type="scientific">Candidatus Minimicrobia vallesae</name>
    <dbReference type="NCBI Taxonomy" id="2841264"/>
    <lineage>
        <taxon>Bacteria</taxon>
        <taxon>Candidatus Saccharimonadota</taxon>
        <taxon>Candidatus Saccharimonadota incertae sedis</taxon>
        <taxon>Candidatus Minimicrobia</taxon>
    </lineage>
</organism>
<dbReference type="Proteomes" id="UP000677117">
    <property type="component" value="Chromosome"/>
</dbReference>
<reference evidence="1" key="1">
    <citation type="submission" date="2021-06" db="EMBL/GenBank/DDBJ databases">
        <title>An adapted protocol for Saccharibacteria cultivation: two new species join this phylum of Candidate Phyla Radiations.</title>
        <authorList>
            <person name="Ibrahim A."/>
            <person name="Maatouk M."/>
            <person name="Raoult D."/>
            <person name="Bittar F."/>
        </authorList>
    </citation>
    <scope>NUCLEOTIDE SEQUENCE</scope>
    <source>
        <strain evidence="1">IHU2</strain>
    </source>
</reference>
<name>A0A8F1SA49_9BACT</name>
<accession>A0A8F1SA49</accession>
<keyword evidence="2" id="KW-1185">Reference proteome</keyword>
<sequence>MILDSETFPWLKEDSIVDVLHVEQGSNGTVVAVVDARTEEAKKIEHKMAGYENDEKKQRILPIIKDKLIMAAKCVATSEDNSIGLPIGLKNKLKELYPFIIYAWKDQTHNAKRVYMSKVSVEDMSDESETKKSLQEAGVTELVLFLGACDKQNQESLVALFMDGDSRDAAKYGAGA</sequence>
<evidence type="ECO:0000313" key="2">
    <source>
        <dbReference type="Proteomes" id="UP000677117"/>
    </source>
</evidence>
<dbReference type="KEGG" id="mvl:KOY49_03000"/>
<evidence type="ECO:0000313" key="1">
    <source>
        <dbReference type="EMBL" id="QWQ31144.1"/>
    </source>
</evidence>
<gene>
    <name evidence="1" type="ORF">KOY49_03000</name>
</gene>
<proteinExistence type="predicted"/>
<dbReference type="AlphaFoldDB" id="A0A8F1SA49"/>